<accession>A0AAV9X2E7</accession>
<keyword evidence="2" id="KW-1185">Reference proteome</keyword>
<sequence length="247" mass="28476">MSGFDHRTYYEMLRDSMSVALVKAVLNKDLAESKETRLKARGNGGEVDAKQESEELAEFIEFLATDLFQYLPKDLTIITYDMKLADETGYIGSIESAEDFLNNLPGSYVDAIVEAKLLGADGDAEDVKRMTTSVMEDYLATATAPPLKWTETRPLECELCAREVKLTYHHLIPRSTHSRVLKKRMHPEYMLNRVAWLCRSCHSFVHHCEENMELAKNWYTIELLEQRDDIQKWISYISKRPGKTRVK</sequence>
<protein>
    <submittedName>
        <fullName evidence="1">Uncharacterized protein</fullName>
    </submittedName>
</protein>
<organism evidence="1 2">
    <name type="scientific">Orbilia ellipsospora</name>
    <dbReference type="NCBI Taxonomy" id="2528407"/>
    <lineage>
        <taxon>Eukaryota</taxon>
        <taxon>Fungi</taxon>
        <taxon>Dikarya</taxon>
        <taxon>Ascomycota</taxon>
        <taxon>Pezizomycotina</taxon>
        <taxon>Orbiliomycetes</taxon>
        <taxon>Orbiliales</taxon>
        <taxon>Orbiliaceae</taxon>
        <taxon>Orbilia</taxon>
    </lineage>
</organism>
<dbReference type="Proteomes" id="UP001365542">
    <property type="component" value="Unassembled WGS sequence"/>
</dbReference>
<dbReference type="PANTHER" id="PTHR37827:SF1">
    <property type="entry name" value="HNH DOMAIN-CONTAINING PROTEIN"/>
    <property type="match status" value="1"/>
</dbReference>
<reference evidence="1 2" key="1">
    <citation type="submission" date="2019-10" db="EMBL/GenBank/DDBJ databases">
        <authorList>
            <person name="Palmer J.M."/>
        </authorList>
    </citation>
    <scope>NUCLEOTIDE SEQUENCE [LARGE SCALE GENOMIC DNA]</scope>
    <source>
        <strain evidence="1 2">TWF694</strain>
    </source>
</reference>
<dbReference type="PANTHER" id="PTHR37827">
    <property type="entry name" value="TUDOR DOMAIN-CONTAINING PROTEIN"/>
    <property type="match status" value="1"/>
</dbReference>
<gene>
    <name evidence="1" type="ORF">TWF694_002547</name>
</gene>
<evidence type="ECO:0000313" key="2">
    <source>
        <dbReference type="Proteomes" id="UP001365542"/>
    </source>
</evidence>
<proteinExistence type="predicted"/>
<dbReference type="AlphaFoldDB" id="A0AAV9X2E7"/>
<dbReference type="EMBL" id="JAVHJO010000011">
    <property type="protein sequence ID" value="KAK6533610.1"/>
    <property type="molecule type" value="Genomic_DNA"/>
</dbReference>
<name>A0AAV9X2E7_9PEZI</name>
<evidence type="ECO:0000313" key="1">
    <source>
        <dbReference type="EMBL" id="KAK6533610.1"/>
    </source>
</evidence>
<comment type="caution">
    <text evidence="1">The sequence shown here is derived from an EMBL/GenBank/DDBJ whole genome shotgun (WGS) entry which is preliminary data.</text>
</comment>